<organism evidence="1 2">
    <name type="scientific">Brassica cretica</name>
    <name type="common">Mustard</name>
    <dbReference type="NCBI Taxonomy" id="69181"/>
    <lineage>
        <taxon>Eukaryota</taxon>
        <taxon>Viridiplantae</taxon>
        <taxon>Streptophyta</taxon>
        <taxon>Embryophyta</taxon>
        <taxon>Tracheophyta</taxon>
        <taxon>Spermatophyta</taxon>
        <taxon>Magnoliopsida</taxon>
        <taxon>eudicotyledons</taxon>
        <taxon>Gunneridae</taxon>
        <taxon>Pentapetalae</taxon>
        <taxon>rosids</taxon>
        <taxon>malvids</taxon>
        <taxon>Brassicales</taxon>
        <taxon>Brassicaceae</taxon>
        <taxon>Brassiceae</taxon>
        <taxon>Brassica</taxon>
    </lineage>
</organism>
<reference evidence="1" key="1">
    <citation type="submission" date="2019-12" db="EMBL/GenBank/DDBJ databases">
        <title>Genome sequencing and annotation of Brassica cretica.</title>
        <authorList>
            <person name="Studholme D.J."/>
            <person name="Sarris P.F."/>
        </authorList>
    </citation>
    <scope>NUCLEOTIDE SEQUENCE</scope>
    <source>
        <strain evidence="1">PFS-001/15</strain>
        <tissue evidence="1">Leaf</tissue>
    </source>
</reference>
<name>A0A8S9GL17_BRACR</name>
<comment type="caution">
    <text evidence="1">The sequence shown here is derived from an EMBL/GenBank/DDBJ whole genome shotgun (WGS) entry which is preliminary data.</text>
</comment>
<gene>
    <name evidence="1" type="ORF">F2Q68_00014937</name>
</gene>
<dbReference type="EMBL" id="QGKW02001940">
    <property type="protein sequence ID" value="KAF2558345.1"/>
    <property type="molecule type" value="Genomic_DNA"/>
</dbReference>
<dbReference type="Proteomes" id="UP000712281">
    <property type="component" value="Unassembled WGS sequence"/>
</dbReference>
<protein>
    <submittedName>
        <fullName evidence="1">Uncharacterized protein</fullName>
    </submittedName>
</protein>
<accession>A0A8S9GL17</accession>
<evidence type="ECO:0000313" key="1">
    <source>
        <dbReference type="EMBL" id="KAF2558345.1"/>
    </source>
</evidence>
<sequence>MDHEQEKVANWNNLRSSRELELAEIGFTIGMKVHAGMEVHAVKGYPRES</sequence>
<evidence type="ECO:0000313" key="2">
    <source>
        <dbReference type="Proteomes" id="UP000712281"/>
    </source>
</evidence>
<proteinExistence type="predicted"/>